<keyword evidence="1" id="KW-0472">Membrane</keyword>
<comment type="caution">
    <text evidence="2">The sequence shown here is derived from an EMBL/GenBank/DDBJ whole genome shotgun (WGS) entry which is preliminary data.</text>
</comment>
<gene>
    <name evidence="2" type="ORF">HPP92_009626</name>
</gene>
<proteinExistence type="predicted"/>
<dbReference type="OrthoDB" id="6220758at2759"/>
<dbReference type="AlphaFoldDB" id="A0A835RGJ5"/>
<name>A0A835RGJ5_VANPL</name>
<evidence type="ECO:0000313" key="2">
    <source>
        <dbReference type="EMBL" id="KAG0485547.1"/>
    </source>
</evidence>
<sequence>MAPRLRSVDTIRSPCFLLVSTGQAPAAARRRNLSFRYLWLQPLFVYTRFSCKFDKGNTKSSTERRLNGVGTLISRKLMCRRTTIDLLCDPGNEKNSVEHDTSLETCSTLFSSVHQYGHQTRSFEMCRYFYFLSKSAWSYSILWTIFIIKMFTSFVFHKSGSGNLVFACTSNTVTKPVPLKLDVSFLLLKILGGVSTDCIIYSTSSLTETLARFKTPLLCDAIRNKKFFAFIEVDY</sequence>
<accession>A0A835RGJ5</accession>
<keyword evidence="3" id="KW-1185">Reference proteome</keyword>
<keyword evidence="1" id="KW-0812">Transmembrane</keyword>
<organism evidence="2 3">
    <name type="scientific">Vanilla planifolia</name>
    <name type="common">Vanilla</name>
    <dbReference type="NCBI Taxonomy" id="51239"/>
    <lineage>
        <taxon>Eukaryota</taxon>
        <taxon>Viridiplantae</taxon>
        <taxon>Streptophyta</taxon>
        <taxon>Embryophyta</taxon>
        <taxon>Tracheophyta</taxon>
        <taxon>Spermatophyta</taxon>
        <taxon>Magnoliopsida</taxon>
        <taxon>Liliopsida</taxon>
        <taxon>Asparagales</taxon>
        <taxon>Orchidaceae</taxon>
        <taxon>Vanilloideae</taxon>
        <taxon>Vanilleae</taxon>
        <taxon>Vanilla</taxon>
    </lineage>
</organism>
<reference evidence="2 3" key="1">
    <citation type="journal article" date="2020" name="Nat. Food">
        <title>A phased Vanilla planifolia genome enables genetic improvement of flavour and production.</title>
        <authorList>
            <person name="Hasing T."/>
            <person name="Tang H."/>
            <person name="Brym M."/>
            <person name="Khazi F."/>
            <person name="Huang T."/>
            <person name="Chambers A.H."/>
        </authorList>
    </citation>
    <scope>NUCLEOTIDE SEQUENCE [LARGE SCALE GENOMIC DNA]</scope>
    <source>
        <tissue evidence="2">Leaf</tissue>
    </source>
</reference>
<keyword evidence="1" id="KW-1133">Transmembrane helix</keyword>
<protein>
    <submittedName>
        <fullName evidence="2">Uncharacterized protein</fullName>
    </submittedName>
</protein>
<dbReference type="Proteomes" id="UP000636800">
    <property type="component" value="Unassembled WGS sequence"/>
</dbReference>
<evidence type="ECO:0000313" key="3">
    <source>
        <dbReference type="Proteomes" id="UP000636800"/>
    </source>
</evidence>
<dbReference type="EMBL" id="JADCNL010000004">
    <property type="protein sequence ID" value="KAG0485547.1"/>
    <property type="molecule type" value="Genomic_DNA"/>
</dbReference>
<feature type="transmembrane region" description="Helical" evidence="1">
    <location>
        <begin position="136"/>
        <end position="156"/>
    </location>
</feature>
<evidence type="ECO:0000256" key="1">
    <source>
        <dbReference type="SAM" id="Phobius"/>
    </source>
</evidence>